<comment type="catalytic activity">
    <reaction evidence="6 9 10">
        <text>4-methyl-5-(2-phosphooxyethyl)-thiazole + 4-amino-2-methyl-5-(diphosphooxymethyl)pyrimidine + H(+) = thiamine phosphate + diphosphate</text>
        <dbReference type="Rhea" id="RHEA:22328"/>
        <dbReference type="ChEBI" id="CHEBI:15378"/>
        <dbReference type="ChEBI" id="CHEBI:33019"/>
        <dbReference type="ChEBI" id="CHEBI:37575"/>
        <dbReference type="ChEBI" id="CHEBI:57841"/>
        <dbReference type="ChEBI" id="CHEBI:58296"/>
        <dbReference type="EC" id="2.5.1.3"/>
    </reaction>
</comment>
<evidence type="ECO:0000313" key="14">
    <source>
        <dbReference type="Proteomes" id="UP000199337"/>
    </source>
</evidence>
<keyword evidence="5 9" id="KW-0784">Thiamine biosynthesis</keyword>
<evidence type="ECO:0000256" key="5">
    <source>
        <dbReference type="ARBA" id="ARBA00022977"/>
    </source>
</evidence>
<dbReference type="PANTHER" id="PTHR20857:SF15">
    <property type="entry name" value="THIAMINE-PHOSPHATE SYNTHASE"/>
    <property type="match status" value="1"/>
</dbReference>
<reference evidence="14" key="1">
    <citation type="submission" date="2016-10" db="EMBL/GenBank/DDBJ databases">
        <authorList>
            <person name="Varghese N."/>
            <person name="Submissions S."/>
        </authorList>
    </citation>
    <scope>NUCLEOTIDE SEQUENCE [LARGE SCALE GENOMIC DNA]</scope>
    <source>
        <strain evidence="14">DSM 17038</strain>
    </source>
</reference>
<evidence type="ECO:0000256" key="8">
    <source>
        <dbReference type="ARBA" id="ARBA00047883"/>
    </source>
</evidence>
<evidence type="ECO:0000259" key="12">
    <source>
        <dbReference type="Pfam" id="PF02581"/>
    </source>
</evidence>
<evidence type="ECO:0000256" key="11">
    <source>
        <dbReference type="RuleBase" id="RU004253"/>
    </source>
</evidence>
<feature type="binding site" evidence="9">
    <location>
        <begin position="142"/>
        <end position="144"/>
    </location>
    <ligand>
        <name>2-[(2R,5Z)-2-carboxy-4-methylthiazol-5(2H)-ylidene]ethyl phosphate</name>
        <dbReference type="ChEBI" id="CHEBI:62899"/>
    </ligand>
</feature>
<dbReference type="Pfam" id="PF02581">
    <property type="entry name" value="TMP-TENI"/>
    <property type="match status" value="1"/>
</dbReference>
<feature type="binding site" evidence="9">
    <location>
        <begin position="45"/>
        <end position="49"/>
    </location>
    <ligand>
        <name>4-amino-2-methyl-5-(diphosphooxymethyl)pyrimidine</name>
        <dbReference type="ChEBI" id="CHEBI:57841"/>
    </ligand>
</feature>
<feature type="binding site" evidence="9">
    <location>
        <position position="77"/>
    </location>
    <ligand>
        <name>4-amino-2-methyl-5-(diphosphooxymethyl)pyrimidine</name>
        <dbReference type="ChEBI" id="CHEBI:57841"/>
    </ligand>
</feature>
<dbReference type="CDD" id="cd00564">
    <property type="entry name" value="TMP_TenI"/>
    <property type="match status" value="1"/>
</dbReference>
<dbReference type="GO" id="GO:0005737">
    <property type="term" value="C:cytoplasm"/>
    <property type="evidence" value="ECO:0007669"/>
    <property type="project" value="TreeGrafter"/>
</dbReference>
<dbReference type="InterPro" id="IPR022998">
    <property type="entry name" value="ThiamineP_synth_TenI"/>
</dbReference>
<dbReference type="Gene3D" id="3.20.20.70">
    <property type="entry name" value="Aldolase class I"/>
    <property type="match status" value="1"/>
</dbReference>
<comment type="pathway">
    <text evidence="1 9 11">Cofactor biosynthesis; thiamine diphosphate biosynthesis; thiamine phosphate from 4-amino-2-methyl-5-diphosphomethylpyrimidine and 4-methyl-5-(2-phosphoethyl)-thiazole: step 1/1.</text>
</comment>
<dbReference type="SUPFAM" id="SSF51391">
    <property type="entry name" value="Thiamin phosphate synthase"/>
    <property type="match status" value="1"/>
</dbReference>
<dbReference type="OrthoDB" id="9812206at2"/>
<keyword evidence="3 9" id="KW-0479">Metal-binding</keyword>
<evidence type="ECO:0000256" key="1">
    <source>
        <dbReference type="ARBA" id="ARBA00005165"/>
    </source>
</evidence>
<feature type="binding site" evidence="9">
    <location>
        <position position="145"/>
    </location>
    <ligand>
        <name>4-amino-2-methyl-5-(diphosphooxymethyl)pyrimidine</name>
        <dbReference type="ChEBI" id="CHEBI:57841"/>
    </ligand>
</feature>
<dbReference type="EMBL" id="FOOX01000004">
    <property type="protein sequence ID" value="SFG41363.1"/>
    <property type="molecule type" value="Genomic_DNA"/>
</dbReference>
<feature type="binding site" evidence="9">
    <location>
        <begin position="193"/>
        <end position="194"/>
    </location>
    <ligand>
        <name>2-[(2R,5Z)-2-carboxy-4-methylthiazol-5(2H)-ylidene]ethyl phosphate</name>
        <dbReference type="ChEBI" id="CHEBI:62899"/>
    </ligand>
</feature>
<dbReference type="FunFam" id="3.20.20.70:FF:000096">
    <property type="entry name" value="Thiamine-phosphate synthase"/>
    <property type="match status" value="1"/>
</dbReference>
<dbReference type="AlphaFoldDB" id="A0A1I2RMP7"/>
<evidence type="ECO:0000256" key="3">
    <source>
        <dbReference type="ARBA" id="ARBA00022723"/>
    </source>
</evidence>
<comment type="catalytic activity">
    <reaction evidence="8 9 10">
        <text>2-[(2R,5Z)-2-carboxy-4-methylthiazol-5(2H)-ylidene]ethyl phosphate + 4-amino-2-methyl-5-(diphosphooxymethyl)pyrimidine + 2 H(+) = thiamine phosphate + CO2 + diphosphate</text>
        <dbReference type="Rhea" id="RHEA:47844"/>
        <dbReference type="ChEBI" id="CHEBI:15378"/>
        <dbReference type="ChEBI" id="CHEBI:16526"/>
        <dbReference type="ChEBI" id="CHEBI:33019"/>
        <dbReference type="ChEBI" id="CHEBI:37575"/>
        <dbReference type="ChEBI" id="CHEBI:57841"/>
        <dbReference type="ChEBI" id="CHEBI:62899"/>
        <dbReference type="EC" id="2.5.1.3"/>
    </reaction>
</comment>
<comment type="cofactor">
    <cofactor evidence="9">
        <name>Mg(2+)</name>
        <dbReference type="ChEBI" id="CHEBI:18420"/>
    </cofactor>
    <text evidence="9">Binds 1 Mg(2+) ion per subunit.</text>
</comment>
<feature type="binding site" evidence="9">
    <location>
        <position position="173"/>
    </location>
    <ligand>
        <name>2-[(2R,5Z)-2-carboxy-4-methylthiazol-5(2H)-ylidene]ethyl phosphate</name>
        <dbReference type="ChEBI" id="CHEBI:62899"/>
    </ligand>
</feature>
<accession>A0A1I2RMP7</accession>
<dbReference type="GO" id="GO:0004789">
    <property type="term" value="F:thiamine-phosphate diphosphorylase activity"/>
    <property type="evidence" value="ECO:0007669"/>
    <property type="project" value="UniProtKB-UniRule"/>
</dbReference>
<dbReference type="NCBIfam" id="TIGR00693">
    <property type="entry name" value="thiE"/>
    <property type="match status" value="1"/>
</dbReference>
<keyword evidence="4 9" id="KW-0460">Magnesium</keyword>
<feature type="binding site" evidence="9">
    <location>
        <position position="78"/>
    </location>
    <ligand>
        <name>Mg(2+)</name>
        <dbReference type="ChEBI" id="CHEBI:18420"/>
    </ligand>
</feature>
<dbReference type="GO" id="GO:0009228">
    <property type="term" value="P:thiamine biosynthetic process"/>
    <property type="evidence" value="ECO:0007669"/>
    <property type="project" value="UniProtKB-KW"/>
</dbReference>
<dbReference type="GO" id="GO:0000287">
    <property type="term" value="F:magnesium ion binding"/>
    <property type="evidence" value="ECO:0007669"/>
    <property type="project" value="UniProtKB-UniRule"/>
</dbReference>
<evidence type="ECO:0000256" key="7">
    <source>
        <dbReference type="ARBA" id="ARBA00047851"/>
    </source>
</evidence>
<dbReference type="EC" id="2.5.1.3" evidence="9"/>
<comment type="catalytic activity">
    <reaction evidence="7 9 10">
        <text>2-(2-carboxy-4-methylthiazol-5-yl)ethyl phosphate + 4-amino-2-methyl-5-(diphosphooxymethyl)pyrimidine + 2 H(+) = thiamine phosphate + CO2 + diphosphate</text>
        <dbReference type="Rhea" id="RHEA:47848"/>
        <dbReference type="ChEBI" id="CHEBI:15378"/>
        <dbReference type="ChEBI" id="CHEBI:16526"/>
        <dbReference type="ChEBI" id="CHEBI:33019"/>
        <dbReference type="ChEBI" id="CHEBI:37575"/>
        <dbReference type="ChEBI" id="CHEBI:57841"/>
        <dbReference type="ChEBI" id="CHEBI:62890"/>
        <dbReference type="EC" id="2.5.1.3"/>
    </reaction>
</comment>
<dbReference type="HAMAP" id="MF_00097">
    <property type="entry name" value="TMP_synthase"/>
    <property type="match status" value="1"/>
</dbReference>
<dbReference type="RefSeq" id="WP_092470452.1">
    <property type="nucleotide sequence ID" value="NZ_FOOX01000004.1"/>
</dbReference>
<organism evidence="13 14">
    <name type="scientific">Desulfotruncus arcticus DSM 17038</name>
    <dbReference type="NCBI Taxonomy" id="1121424"/>
    <lineage>
        <taxon>Bacteria</taxon>
        <taxon>Bacillati</taxon>
        <taxon>Bacillota</taxon>
        <taxon>Clostridia</taxon>
        <taxon>Eubacteriales</taxon>
        <taxon>Desulfallaceae</taxon>
        <taxon>Desulfotruncus</taxon>
    </lineage>
</organism>
<dbReference type="InterPro" id="IPR036206">
    <property type="entry name" value="ThiamineP_synth_sf"/>
</dbReference>
<name>A0A1I2RMP7_9FIRM</name>
<comment type="similarity">
    <text evidence="9 10">Belongs to the thiamine-phosphate synthase family.</text>
</comment>
<feature type="binding site" evidence="9">
    <location>
        <position position="97"/>
    </location>
    <ligand>
        <name>Mg(2+)</name>
        <dbReference type="ChEBI" id="CHEBI:18420"/>
    </ligand>
</feature>
<dbReference type="UniPathway" id="UPA00060">
    <property type="reaction ID" value="UER00141"/>
</dbReference>
<keyword evidence="2 9" id="KW-0808">Transferase</keyword>
<evidence type="ECO:0000256" key="4">
    <source>
        <dbReference type="ARBA" id="ARBA00022842"/>
    </source>
</evidence>
<dbReference type="InterPro" id="IPR034291">
    <property type="entry name" value="TMP_synthase"/>
</dbReference>
<evidence type="ECO:0000256" key="6">
    <source>
        <dbReference type="ARBA" id="ARBA00047334"/>
    </source>
</evidence>
<gene>
    <name evidence="9" type="primary">thiE</name>
    <name evidence="13" type="ORF">SAMN05660649_01621</name>
</gene>
<evidence type="ECO:0000313" key="13">
    <source>
        <dbReference type="EMBL" id="SFG41363.1"/>
    </source>
</evidence>
<dbReference type="GO" id="GO:0009229">
    <property type="term" value="P:thiamine diphosphate biosynthetic process"/>
    <property type="evidence" value="ECO:0007669"/>
    <property type="project" value="UniProtKB-UniRule"/>
</dbReference>
<dbReference type="InterPro" id="IPR013785">
    <property type="entry name" value="Aldolase_TIM"/>
</dbReference>
<sequence length="227" mass="24639">MNNKPGLAGLLTADIYGITAGEYSRGRSNFEVARQMIAAGIKVIQYREKEKTLREKYNECLQIREITRESGVTFIVNDHVDLALLVGADGVHIGQDDLPPEQVRQLVGDEMIIGMSTHSPAQARAAISSGVDYIGVGPIFATKTKKDVCAPVGLEYLDYAVNNVDIPFVAIGGIKEHNISEVARRGARRIALVTEIVGAEDIAAKVRVLRVAIDHSHILPSSTICFC</sequence>
<feature type="domain" description="Thiamine phosphate synthase/TenI" evidence="12">
    <location>
        <begin position="16"/>
        <end position="196"/>
    </location>
</feature>
<dbReference type="PANTHER" id="PTHR20857">
    <property type="entry name" value="THIAMINE-PHOSPHATE PYROPHOSPHORYLASE"/>
    <property type="match status" value="1"/>
</dbReference>
<dbReference type="Proteomes" id="UP000199337">
    <property type="component" value="Unassembled WGS sequence"/>
</dbReference>
<evidence type="ECO:0000256" key="9">
    <source>
        <dbReference type="HAMAP-Rule" id="MF_00097"/>
    </source>
</evidence>
<evidence type="ECO:0000256" key="2">
    <source>
        <dbReference type="ARBA" id="ARBA00022679"/>
    </source>
</evidence>
<dbReference type="STRING" id="341036.SAMN05660649_01621"/>
<evidence type="ECO:0000256" key="10">
    <source>
        <dbReference type="RuleBase" id="RU003826"/>
    </source>
</evidence>
<proteinExistence type="inferred from homology"/>
<keyword evidence="14" id="KW-1185">Reference proteome</keyword>
<comment type="function">
    <text evidence="9">Condenses 4-methyl-5-(beta-hydroxyethyl)thiazole monophosphate (THZ-P) and 2-methyl-4-amino-5-hydroxymethyl pyrimidine pyrophosphate (HMP-PP) to form thiamine monophosphate (TMP).</text>
</comment>
<protein>
    <recommendedName>
        <fullName evidence="9">Thiamine-phosphate synthase</fullName>
        <shortName evidence="9">TP synthase</shortName>
        <shortName evidence="9">TPS</shortName>
        <ecNumber evidence="9">2.5.1.3</ecNumber>
    </recommendedName>
    <alternativeName>
        <fullName evidence="9">Thiamine-phosphate pyrophosphorylase</fullName>
        <shortName evidence="9">TMP pyrophosphorylase</shortName>
        <shortName evidence="9">TMP-PPase</shortName>
    </alternativeName>
</protein>
<feature type="binding site" evidence="9">
    <location>
        <position position="116"/>
    </location>
    <ligand>
        <name>4-amino-2-methyl-5-(diphosphooxymethyl)pyrimidine</name>
        <dbReference type="ChEBI" id="CHEBI:57841"/>
    </ligand>
</feature>